<dbReference type="InterPro" id="IPR016032">
    <property type="entry name" value="Sig_transdc_resp-reg_C-effctor"/>
</dbReference>
<feature type="domain" description="Response regulatory" evidence="10">
    <location>
        <begin position="4"/>
        <end position="117"/>
    </location>
</feature>
<keyword evidence="13" id="KW-1185">Reference proteome</keyword>
<evidence type="ECO:0000259" key="11">
    <source>
        <dbReference type="PROSITE" id="PS51755"/>
    </source>
</evidence>
<keyword evidence="3" id="KW-0902">Two-component regulatory system</keyword>
<evidence type="ECO:0000256" key="2">
    <source>
        <dbReference type="ARBA" id="ARBA00022553"/>
    </source>
</evidence>
<dbReference type="Pfam" id="PF00486">
    <property type="entry name" value="Trans_reg_C"/>
    <property type="match status" value="1"/>
</dbReference>
<protein>
    <recommendedName>
        <fullName evidence="1">Stage 0 sporulation protein A homolog</fullName>
    </recommendedName>
</protein>
<dbReference type="Gene3D" id="1.10.10.10">
    <property type="entry name" value="Winged helix-like DNA-binding domain superfamily/Winged helix DNA-binding domain"/>
    <property type="match status" value="1"/>
</dbReference>
<dbReference type="GO" id="GO:0000976">
    <property type="term" value="F:transcription cis-regulatory region binding"/>
    <property type="evidence" value="ECO:0007669"/>
    <property type="project" value="TreeGrafter"/>
</dbReference>
<dbReference type="PROSITE" id="PS50110">
    <property type="entry name" value="RESPONSE_REGULATORY"/>
    <property type="match status" value="1"/>
</dbReference>
<dbReference type="InterPro" id="IPR039420">
    <property type="entry name" value="WalR-like"/>
</dbReference>
<dbReference type="SMART" id="SM00448">
    <property type="entry name" value="REC"/>
    <property type="match status" value="1"/>
</dbReference>
<dbReference type="SUPFAM" id="SSF46894">
    <property type="entry name" value="C-terminal effector domain of the bipartite response regulators"/>
    <property type="match status" value="1"/>
</dbReference>
<feature type="DNA-binding region" description="OmpR/PhoB-type" evidence="9">
    <location>
        <begin position="127"/>
        <end position="226"/>
    </location>
</feature>
<sequence>MARKILVVDDEEKIRRVSRAFLENEGYQVRTAADGLAALKMVAEYKPDLLVLDLMLPGISGEEVCQRIRNSYNLPIIMLTAKGTEADKIKGFQYGADDYLVKPFSLKELTMRIRAVLRRGSSDLPRADVLVYNNGLIRIYPEKMIVEQEGETVDLTKTEFDIFYFLASNPGRVFNRDKIAERVMGIEFTGFDRTIDVHIKNIRKKLKLKRGQLIETVYGAGYKFRDDLNE</sequence>
<accession>A0A8A7K630</accession>
<dbReference type="PANTHER" id="PTHR48111:SF73">
    <property type="entry name" value="ALKALINE PHOSPHATASE SYNTHESIS TRANSCRIPTIONAL REGULATORY PROTEIN PHOP"/>
    <property type="match status" value="1"/>
</dbReference>
<comment type="function">
    <text evidence="7">May play the central regulatory role in sporulation. It may be an element of the effector pathway responsible for the activation of sporulation genes in response to nutritional stress. Spo0A may act in concert with spo0H (a sigma factor) to control the expression of some genes that are critical to the sporulation process.</text>
</comment>
<dbReference type="Pfam" id="PF00072">
    <property type="entry name" value="Response_reg"/>
    <property type="match status" value="1"/>
</dbReference>
<dbReference type="SMART" id="SM00862">
    <property type="entry name" value="Trans_reg_C"/>
    <property type="match status" value="1"/>
</dbReference>
<dbReference type="InterPro" id="IPR011006">
    <property type="entry name" value="CheY-like_superfamily"/>
</dbReference>
<evidence type="ECO:0000256" key="5">
    <source>
        <dbReference type="ARBA" id="ARBA00023125"/>
    </source>
</evidence>
<evidence type="ECO:0000256" key="3">
    <source>
        <dbReference type="ARBA" id="ARBA00023012"/>
    </source>
</evidence>
<reference evidence="12" key="1">
    <citation type="submission" date="2019-12" db="EMBL/GenBank/DDBJ databases">
        <authorList>
            <person name="zhang j."/>
            <person name="sun C.M."/>
        </authorList>
    </citation>
    <scope>NUCLEOTIDE SEQUENCE</scope>
    <source>
        <strain evidence="12">NS-1</strain>
    </source>
</reference>
<dbReference type="FunFam" id="3.40.50.2300:FF:000001">
    <property type="entry name" value="DNA-binding response regulator PhoB"/>
    <property type="match status" value="1"/>
</dbReference>
<dbReference type="RefSeq" id="WP_230868818.1">
    <property type="nucleotide sequence ID" value="NZ_CP046640.1"/>
</dbReference>
<evidence type="ECO:0000256" key="9">
    <source>
        <dbReference type="PROSITE-ProRule" id="PRU01091"/>
    </source>
</evidence>
<evidence type="ECO:0000259" key="10">
    <source>
        <dbReference type="PROSITE" id="PS50110"/>
    </source>
</evidence>
<dbReference type="CDD" id="cd00383">
    <property type="entry name" value="trans_reg_C"/>
    <property type="match status" value="1"/>
</dbReference>
<dbReference type="GO" id="GO:0000156">
    <property type="term" value="F:phosphorelay response regulator activity"/>
    <property type="evidence" value="ECO:0007669"/>
    <property type="project" value="TreeGrafter"/>
</dbReference>
<dbReference type="GO" id="GO:0005829">
    <property type="term" value="C:cytosol"/>
    <property type="evidence" value="ECO:0007669"/>
    <property type="project" value="TreeGrafter"/>
</dbReference>
<proteinExistence type="predicted"/>
<dbReference type="PROSITE" id="PS51755">
    <property type="entry name" value="OMPR_PHOB"/>
    <property type="match status" value="1"/>
</dbReference>
<evidence type="ECO:0000313" key="12">
    <source>
        <dbReference type="EMBL" id="QTL97166.1"/>
    </source>
</evidence>
<dbReference type="InterPro" id="IPR036388">
    <property type="entry name" value="WH-like_DNA-bd_sf"/>
</dbReference>
<keyword evidence="4" id="KW-0805">Transcription regulation</keyword>
<dbReference type="SUPFAM" id="SSF52172">
    <property type="entry name" value="CheY-like"/>
    <property type="match status" value="1"/>
</dbReference>
<dbReference type="InterPro" id="IPR001789">
    <property type="entry name" value="Sig_transdc_resp-reg_receiver"/>
</dbReference>
<dbReference type="Gene3D" id="6.10.250.690">
    <property type="match status" value="1"/>
</dbReference>
<dbReference type="AlphaFoldDB" id="A0A8A7K630"/>
<evidence type="ECO:0000256" key="8">
    <source>
        <dbReference type="PROSITE-ProRule" id="PRU00169"/>
    </source>
</evidence>
<gene>
    <name evidence="12" type="ORF">GM661_03825</name>
</gene>
<dbReference type="KEGG" id="ifn:GM661_03825"/>
<name>A0A8A7K630_9FIRM</name>
<feature type="domain" description="OmpR/PhoB-type" evidence="11">
    <location>
        <begin position="127"/>
        <end position="226"/>
    </location>
</feature>
<dbReference type="Gene3D" id="3.40.50.2300">
    <property type="match status" value="1"/>
</dbReference>
<evidence type="ECO:0000256" key="4">
    <source>
        <dbReference type="ARBA" id="ARBA00023015"/>
    </source>
</evidence>
<feature type="modified residue" description="4-aspartylphosphate" evidence="8">
    <location>
        <position position="53"/>
    </location>
</feature>
<dbReference type="GO" id="GO:0032993">
    <property type="term" value="C:protein-DNA complex"/>
    <property type="evidence" value="ECO:0007669"/>
    <property type="project" value="TreeGrafter"/>
</dbReference>
<keyword evidence="5 9" id="KW-0238">DNA-binding</keyword>
<dbReference type="InterPro" id="IPR001867">
    <property type="entry name" value="OmpR/PhoB-type_DNA-bd"/>
</dbReference>
<evidence type="ECO:0000313" key="13">
    <source>
        <dbReference type="Proteomes" id="UP000665020"/>
    </source>
</evidence>
<keyword evidence="2 8" id="KW-0597">Phosphoprotein</keyword>
<evidence type="ECO:0000256" key="1">
    <source>
        <dbReference type="ARBA" id="ARBA00018672"/>
    </source>
</evidence>
<organism evidence="12 13">
    <name type="scientific">Iocasia fonsfrigidae</name>
    <dbReference type="NCBI Taxonomy" id="2682810"/>
    <lineage>
        <taxon>Bacteria</taxon>
        <taxon>Bacillati</taxon>
        <taxon>Bacillota</taxon>
        <taxon>Clostridia</taxon>
        <taxon>Halanaerobiales</taxon>
        <taxon>Halanaerobiaceae</taxon>
        <taxon>Iocasia</taxon>
    </lineage>
</organism>
<dbReference type="EMBL" id="CP046640">
    <property type="protein sequence ID" value="QTL97166.1"/>
    <property type="molecule type" value="Genomic_DNA"/>
</dbReference>
<evidence type="ECO:0000256" key="7">
    <source>
        <dbReference type="ARBA" id="ARBA00024867"/>
    </source>
</evidence>
<dbReference type="PANTHER" id="PTHR48111">
    <property type="entry name" value="REGULATOR OF RPOS"/>
    <property type="match status" value="1"/>
</dbReference>
<keyword evidence="6" id="KW-0804">Transcription</keyword>
<evidence type="ECO:0000256" key="6">
    <source>
        <dbReference type="ARBA" id="ARBA00023163"/>
    </source>
</evidence>
<dbReference type="Proteomes" id="UP000665020">
    <property type="component" value="Chromosome"/>
</dbReference>
<dbReference type="CDD" id="cd17574">
    <property type="entry name" value="REC_OmpR"/>
    <property type="match status" value="1"/>
</dbReference>
<dbReference type="GO" id="GO:0006355">
    <property type="term" value="P:regulation of DNA-templated transcription"/>
    <property type="evidence" value="ECO:0007669"/>
    <property type="project" value="InterPro"/>
</dbReference>